<dbReference type="OrthoDB" id="2941391at2"/>
<name>A0A4U1M8E2_9BACL</name>
<proteinExistence type="predicted"/>
<evidence type="ECO:0000313" key="2">
    <source>
        <dbReference type="EMBL" id="TKD66434.1"/>
    </source>
</evidence>
<reference evidence="2 3" key="1">
    <citation type="submission" date="2019-04" db="EMBL/GenBank/DDBJ databases">
        <title>Genome sequence of Bacillus hwajinpoensis strain Y2.</title>
        <authorList>
            <person name="Fair J.L."/>
            <person name="Maclea K.S."/>
        </authorList>
    </citation>
    <scope>NUCLEOTIDE SEQUENCE [LARGE SCALE GENOMIC DNA]</scope>
    <source>
        <strain evidence="2 3">Y2</strain>
    </source>
</reference>
<accession>A0A4U1M8E2</accession>
<feature type="region of interest" description="Disordered" evidence="1">
    <location>
        <begin position="1"/>
        <end position="40"/>
    </location>
</feature>
<comment type="caution">
    <text evidence="2">The sequence shown here is derived from an EMBL/GenBank/DDBJ whole genome shotgun (WGS) entry which is preliminary data.</text>
</comment>
<protein>
    <submittedName>
        <fullName evidence="2">Uncharacterized protein</fullName>
    </submittedName>
</protein>
<organism evidence="2 3">
    <name type="scientific">Guptibacillus hwajinpoensis</name>
    <dbReference type="NCBI Taxonomy" id="208199"/>
    <lineage>
        <taxon>Bacteria</taxon>
        <taxon>Bacillati</taxon>
        <taxon>Bacillota</taxon>
        <taxon>Bacilli</taxon>
        <taxon>Bacillales</taxon>
        <taxon>Guptibacillaceae</taxon>
        <taxon>Guptibacillus</taxon>
    </lineage>
</organism>
<evidence type="ECO:0000313" key="3">
    <source>
        <dbReference type="Proteomes" id="UP000310541"/>
    </source>
</evidence>
<gene>
    <name evidence="2" type="ORF">FBF83_20015</name>
</gene>
<dbReference type="Proteomes" id="UP000310541">
    <property type="component" value="Unassembled WGS sequence"/>
</dbReference>
<dbReference type="AlphaFoldDB" id="A0A4U1M8E2"/>
<evidence type="ECO:0000256" key="1">
    <source>
        <dbReference type="SAM" id="MobiDB-lite"/>
    </source>
</evidence>
<sequence>MADWSGRVLDSCGTSGAVETPQARLSVPRRLSARPAESEHPVAEINHHFYSNKVYEKNLN</sequence>
<dbReference type="EMBL" id="SWFM01000012">
    <property type="protein sequence ID" value="TKD66434.1"/>
    <property type="molecule type" value="Genomic_DNA"/>
</dbReference>